<keyword evidence="5" id="KW-1185">Reference proteome</keyword>
<keyword evidence="2" id="KW-0560">Oxidoreductase</keyword>
<comment type="similarity">
    <text evidence="1">Belongs to the Gfo/Idh/MocA family.</text>
</comment>
<protein>
    <submittedName>
        <fullName evidence="4">Predicted dehydrogenase</fullName>
    </submittedName>
</protein>
<gene>
    <name evidence="4" type="ORF">SAMN04487950_3732</name>
</gene>
<evidence type="ECO:0000313" key="4">
    <source>
        <dbReference type="EMBL" id="SFL43556.1"/>
    </source>
</evidence>
<dbReference type="InterPro" id="IPR004104">
    <property type="entry name" value="Gfo/Idh/MocA-like_OxRdtase_C"/>
</dbReference>
<dbReference type="InterPro" id="IPR000683">
    <property type="entry name" value="Gfo/Idh/MocA-like_OxRdtase_N"/>
</dbReference>
<organism evidence="4 5">
    <name type="scientific">Halogranum rubrum</name>
    <dbReference type="NCBI Taxonomy" id="553466"/>
    <lineage>
        <taxon>Archaea</taxon>
        <taxon>Methanobacteriati</taxon>
        <taxon>Methanobacteriota</taxon>
        <taxon>Stenosarchaea group</taxon>
        <taxon>Halobacteria</taxon>
        <taxon>Halobacteriales</taxon>
        <taxon>Haloferacaceae</taxon>
    </lineage>
</organism>
<dbReference type="PANTHER" id="PTHR43708">
    <property type="entry name" value="CONSERVED EXPRESSED OXIDOREDUCTASE (EUROFUNG)"/>
    <property type="match status" value="1"/>
</dbReference>
<dbReference type="InterPro" id="IPR036291">
    <property type="entry name" value="NAD(P)-bd_dom_sf"/>
</dbReference>
<dbReference type="Pfam" id="PF02894">
    <property type="entry name" value="GFO_IDH_MocA_C"/>
    <property type="match status" value="1"/>
</dbReference>
<name>A0A1I4HQA5_9EURY</name>
<dbReference type="Gene3D" id="3.40.50.720">
    <property type="entry name" value="NAD(P)-binding Rossmann-like Domain"/>
    <property type="match status" value="1"/>
</dbReference>
<evidence type="ECO:0000313" key="5">
    <source>
        <dbReference type="Proteomes" id="UP000199607"/>
    </source>
</evidence>
<evidence type="ECO:0000256" key="2">
    <source>
        <dbReference type="ARBA" id="ARBA00023002"/>
    </source>
</evidence>
<dbReference type="GO" id="GO:0016491">
    <property type="term" value="F:oxidoreductase activity"/>
    <property type="evidence" value="ECO:0007669"/>
    <property type="project" value="UniProtKB-KW"/>
</dbReference>
<proteinExistence type="inferred from homology"/>
<dbReference type="SUPFAM" id="SSF55347">
    <property type="entry name" value="Glyceraldehyde-3-phosphate dehydrogenase-like, C-terminal domain"/>
    <property type="match status" value="1"/>
</dbReference>
<dbReference type="PROSITE" id="PS50035">
    <property type="entry name" value="PLD"/>
    <property type="match status" value="1"/>
</dbReference>
<accession>A0A1I4HQA5</accession>
<dbReference type="STRING" id="553466.SAMN04487950_3732"/>
<dbReference type="Pfam" id="PF01408">
    <property type="entry name" value="GFO_IDH_MocA"/>
    <property type="match status" value="1"/>
</dbReference>
<sequence>MSTYTVAVIGTGPDPSNPSVQGFAMGYRHAEAYAVDDRSELVGAADIVPENVAAFAEEFDLPDEAAFTDYEELLASLNPDVVSVCVPPAIHRRVVVDCARSGAVDAIHCEKPMADTFADARTMVQECWRQDVQLTFNRQRRFGKPFTEAKRLLDEGEIGSLQRVEIAWGDFYDTGAHTVDLAGMFNDERPAEWVLAGLDYREEDIRFGSHQENQMWAQWRYDNGVYGVCSTGAGSDIHDAAFLLRGTEGAIRIDVDDGPMLELERAGEREAVDVGSETMHHTGEEEGRFGSHFQDRAVAEILDALDERREPVLSGKRGLNTAEILFAGFESVRSRGRVDLPLDLDDNPLEAMVEDGDLTPAVVDDE</sequence>
<dbReference type="PANTHER" id="PTHR43708:SF5">
    <property type="entry name" value="CONSERVED EXPRESSED OXIDOREDUCTASE (EUROFUNG)-RELATED"/>
    <property type="match status" value="1"/>
</dbReference>
<reference evidence="5" key="1">
    <citation type="submission" date="2016-10" db="EMBL/GenBank/DDBJ databases">
        <authorList>
            <person name="Varghese N."/>
            <person name="Submissions S."/>
        </authorList>
    </citation>
    <scope>NUCLEOTIDE SEQUENCE [LARGE SCALE GENOMIC DNA]</scope>
    <source>
        <strain evidence="5">CGMCC 1.7738</strain>
    </source>
</reference>
<dbReference type="Gene3D" id="3.30.360.10">
    <property type="entry name" value="Dihydrodipicolinate Reductase, domain 2"/>
    <property type="match status" value="1"/>
</dbReference>
<dbReference type="RefSeq" id="WP_089871341.1">
    <property type="nucleotide sequence ID" value="NZ_FOTC01000006.1"/>
</dbReference>
<dbReference type="GO" id="GO:0000166">
    <property type="term" value="F:nucleotide binding"/>
    <property type="evidence" value="ECO:0007669"/>
    <property type="project" value="InterPro"/>
</dbReference>
<dbReference type="AlphaFoldDB" id="A0A1I4HQA5"/>
<dbReference type="Proteomes" id="UP000199607">
    <property type="component" value="Unassembled WGS sequence"/>
</dbReference>
<dbReference type="EMBL" id="FOTC01000006">
    <property type="protein sequence ID" value="SFL43556.1"/>
    <property type="molecule type" value="Genomic_DNA"/>
</dbReference>
<dbReference type="InterPro" id="IPR051317">
    <property type="entry name" value="Gfo/Idh/MocA_oxidoreduct"/>
</dbReference>
<dbReference type="SUPFAM" id="SSF51735">
    <property type="entry name" value="NAD(P)-binding Rossmann-fold domains"/>
    <property type="match status" value="1"/>
</dbReference>
<evidence type="ECO:0000259" key="3">
    <source>
        <dbReference type="PROSITE" id="PS50035"/>
    </source>
</evidence>
<evidence type="ECO:0000256" key="1">
    <source>
        <dbReference type="ARBA" id="ARBA00010928"/>
    </source>
</evidence>
<feature type="domain" description="PLD phosphodiesterase" evidence="3">
    <location>
        <begin position="24"/>
        <end position="51"/>
    </location>
</feature>
<dbReference type="InterPro" id="IPR001736">
    <property type="entry name" value="PLipase_D/transphosphatidylase"/>
</dbReference>